<proteinExistence type="inferred from homology"/>
<dbReference type="EC" id="1.2.1.84" evidence="4"/>
<dbReference type="EnsemblPlants" id="KEH26006">
    <property type="protein sequence ID" value="KEH26006"/>
    <property type="gene ID" value="MTR_6g039280"/>
</dbReference>
<evidence type="ECO:0000313" key="7">
    <source>
        <dbReference type="EMBL" id="KEH26006.1"/>
    </source>
</evidence>
<reference evidence="7 9" key="2">
    <citation type="journal article" date="2014" name="BMC Genomics">
        <title>An improved genome release (version Mt4.0) for the model legume Medicago truncatula.</title>
        <authorList>
            <person name="Tang H."/>
            <person name="Krishnakumar V."/>
            <person name="Bidwell S."/>
            <person name="Rosen B."/>
            <person name="Chan A."/>
            <person name="Zhou S."/>
            <person name="Gentzbittel L."/>
            <person name="Childs K.L."/>
            <person name="Yandell M."/>
            <person name="Gundlach H."/>
            <person name="Mayer K.F."/>
            <person name="Schwartz D.C."/>
            <person name="Town C.D."/>
        </authorList>
    </citation>
    <scope>GENOME REANNOTATION</scope>
    <source>
        <strain evidence="7">A17</strain>
        <strain evidence="8 9">cv. Jemalong A17</strain>
    </source>
</reference>
<keyword evidence="9" id="KW-1185">Reference proteome</keyword>
<dbReference type="GO" id="GO:0080019">
    <property type="term" value="F:alcohol-forming very long-chain fatty acyl-CoA reductase activity"/>
    <property type="evidence" value="ECO:0000318"/>
    <property type="project" value="GO_Central"/>
</dbReference>
<evidence type="ECO:0000256" key="4">
    <source>
        <dbReference type="RuleBase" id="RU363097"/>
    </source>
</evidence>
<evidence type="ECO:0000256" key="2">
    <source>
        <dbReference type="ARBA" id="ARBA00022516"/>
    </source>
</evidence>
<comment type="function">
    <text evidence="4">Catalyzes the reduction of fatty acyl-CoA to fatty alcohols.</text>
</comment>
<sequence>MGEMLVANMKDNLPLIIIRPIIVISTHSETFPGWIENTRDIDYVIDKYGKGLMRSFVGLPETVLDVIPADMVVNSMIIASVARSKNLCRSLIYHIGSSSRNPFKFSDLVDGMHCYFSKNPWINKNDTLVHVGKKLTLFSTTMDDFDKNKVFVCKRSELYRPYGLFEGIFDDQNVEKLRTVAKRVADKAFNLDPKNIDWKDYMMNVHFPGLVKHSMRSKM</sequence>
<gene>
    <name evidence="7" type="ordered locus">MTR_6g039280</name>
</gene>
<dbReference type="GO" id="GO:0010345">
    <property type="term" value="P:suberin biosynthetic process"/>
    <property type="evidence" value="ECO:0000318"/>
    <property type="project" value="GO_Central"/>
</dbReference>
<comment type="similarity">
    <text evidence="1 4">Belongs to the fatty acyl-CoA reductase family.</text>
</comment>
<dbReference type="InterPro" id="IPR026055">
    <property type="entry name" value="FAR"/>
</dbReference>
<evidence type="ECO:0000259" key="6">
    <source>
        <dbReference type="Pfam" id="PF07993"/>
    </source>
</evidence>
<dbReference type="Proteomes" id="UP000002051">
    <property type="component" value="Chromosome 6"/>
</dbReference>
<keyword evidence="4" id="KW-0560">Oxidoreductase</keyword>
<dbReference type="InterPro" id="IPR033640">
    <property type="entry name" value="FAR_C"/>
</dbReference>
<dbReference type="AlphaFoldDB" id="A0A072U9D1"/>
<dbReference type="PANTHER" id="PTHR11011:SF84">
    <property type="entry name" value="ACYL-COA REDUCTASE-LIKE PROTEIN, PUTATIVE-RELATED"/>
    <property type="match status" value="1"/>
</dbReference>
<feature type="domain" description="Fatty acyl-CoA reductase C-terminal" evidence="5">
    <location>
        <begin position="154"/>
        <end position="215"/>
    </location>
</feature>
<dbReference type="HOGENOM" id="CLU_024661_4_0_1"/>
<dbReference type="Pfam" id="PF07993">
    <property type="entry name" value="NAD_binding_4"/>
    <property type="match status" value="1"/>
</dbReference>
<feature type="domain" description="Thioester reductase (TE)" evidence="6">
    <location>
        <begin position="1"/>
        <end position="76"/>
    </location>
</feature>
<reference evidence="8" key="3">
    <citation type="submission" date="2015-04" db="UniProtKB">
        <authorList>
            <consortium name="EnsemblPlants"/>
        </authorList>
    </citation>
    <scope>IDENTIFICATION</scope>
    <source>
        <strain evidence="8">cv. Jemalong A17</strain>
    </source>
</reference>
<dbReference type="STRING" id="3880.A0A072U9D1"/>
<reference evidence="7 9" key="1">
    <citation type="journal article" date="2011" name="Nature">
        <title>The Medicago genome provides insight into the evolution of rhizobial symbioses.</title>
        <authorList>
            <person name="Young N.D."/>
            <person name="Debelle F."/>
            <person name="Oldroyd G.E."/>
            <person name="Geurts R."/>
            <person name="Cannon S.B."/>
            <person name="Udvardi M.K."/>
            <person name="Benedito V.A."/>
            <person name="Mayer K.F."/>
            <person name="Gouzy J."/>
            <person name="Schoof H."/>
            <person name="Van de Peer Y."/>
            <person name="Proost S."/>
            <person name="Cook D.R."/>
            <person name="Meyers B.C."/>
            <person name="Spannagl M."/>
            <person name="Cheung F."/>
            <person name="De Mita S."/>
            <person name="Krishnakumar V."/>
            <person name="Gundlach H."/>
            <person name="Zhou S."/>
            <person name="Mudge J."/>
            <person name="Bharti A.K."/>
            <person name="Murray J.D."/>
            <person name="Naoumkina M.A."/>
            <person name="Rosen B."/>
            <person name="Silverstein K.A."/>
            <person name="Tang H."/>
            <person name="Rombauts S."/>
            <person name="Zhao P.X."/>
            <person name="Zhou P."/>
            <person name="Barbe V."/>
            <person name="Bardou P."/>
            <person name="Bechner M."/>
            <person name="Bellec A."/>
            <person name="Berger A."/>
            <person name="Berges H."/>
            <person name="Bidwell S."/>
            <person name="Bisseling T."/>
            <person name="Choisne N."/>
            <person name="Couloux A."/>
            <person name="Denny R."/>
            <person name="Deshpande S."/>
            <person name="Dai X."/>
            <person name="Doyle J.J."/>
            <person name="Dudez A.M."/>
            <person name="Farmer A.D."/>
            <person name="Fouteau S."/>
            <person name="Franken C."/>
            <person name="Gibelin C."/>
            <person name="Gish J."/>
            <person name="Goldstein S."/>
            <person name="Gonzalez A.J."/>
            <person name="Green P.J."/>
            <person name="Hallab A."/>
            <person name="Hartog M."/>
            <person name="Hua A."/>
            <person name="Humphray S.J."/>
            <person name="Jeong D.H."/>
            <person name="Jing Y."/>
            <person name="Jocker A."/>
            <person name="Kenton S.M."/>
            <person name="Kim D.J."/>
            <person name="Klee K."/>
            <person name="Lai H."/>
            <person name="Lang C."/>
            <person name="Lin S."/>
            <person name="Macmil S.L."/>
            <person name="Magdelenat G."/>
            <person name="Matthews L."/>
            <person name="McCorrison J."/>
            <person name="Monaghan E.L."/>
            <person name="Mun J.H."/>
            <person name="Najar F.Z."/>
            <person name="Nicholson C."/>
            <person name="Noirot C."/>
            <person name="O'Bleness M."/>
            <person name="Paule C.R."/>
            <person name="Poulain J."/>
            <person name="Prion F."/>
            <person name="Qin B."/>
            <person name="Qu C."/>
            <person name="Retzel E.F."/>
            <person name="Riddle C."/>
            <person name="Sallet E."/>
            <person name="Samain S."/>
            <person name="Samson N."/>
            <person name="Sanders I."/>
            <person name="Saurat O."/>
            <person name="Scarpelli C."/>
            <person name="Schiex T."/>
            <person name="Segurens B."/>
            <person name="Severin A.J."/>
            <person name="Sherrier D.J."/>
            <person name="Shi R."/>
            <person name="Sims S."/>
            <person name="Singer S.R."/>
            <person name="Sinharoy S."/>
            <person name="Sterck L."/>
            <person name="Viollet A."/>
            <person name="Wang B.B."/>
            <person name="Wang K."/>
            <person name="Wang M."/>
            <person name="Wang X."/>
            <person name="Warfsmann J."/>
            <person name="Weissenbach J."/>
            <person name="White D.D."/>
            <person name="White J.D."/>
            <person name="Wiley G.B."/>
            <person name="Wincker P."/>
            <person name="Xing Y."/>
            <person name="Yang L."/>
            <person name="Yao Z."/>
            <person name="Ying F."/>
            <person name="Zhai J."/>
            <person name="Zhou L."/>
            <person name="Zuber A."/>
            <person name="Denarie J."/>
            <person name="Dixon R.A."/>
            <person name="May G.D."/>
            <person name="Schwartz D.C."/>
            <person name="Rogers J."/>
            <person name="Quetier F."/>
            <person name="Town C.D."/>
            <person name="Roe B.A."/>
        </authorList>
    </citation>
    <scope>NUCLEOTIDE SEQUENCE [LARGE SCALE GENOMIC DNA]</scope>
    <source>
        <strain evidence="7">A17</strain>
        <strain evidence="8 9">cv. Jemalong A17</strain>
    </source>
</reference>
<accession>A0A072U9D1</accession>
<dbReference type="GO" id="GO:0102965">
    <property type="term" value="F:alcohol-forming long-chain fatty acyl-CoA reductase activity"/>
    <property type="evidence" value="ECO:0007669"/>
    <property type="project" value="UniProtKB-EC"/>
</dbReference>
<evidence type="ECO:0000256" key="1">
    <source>
        <dbReference type="ARBA" id="ARBA00005928"/>
    </source>
</evidence>
<dbReference type="CDD" id="cd09071">
    <property type="entry name" value="FAR_C"/>
    <property type="match status" value="1"/>
</dbReference>
<dbReference type="PaxDb" id="3880-AES75265"/>
<dbReference type="Pfam" id="PF03015">
    <property type="entry name" value="Sterile"/>
    <property type="match status" value="1"/>
</dbReference>
<keyword evidence="3 4" id="KW-0443">Lipid metabolism</keyword>
<organism evidence="7 9">
    <name type="scientific">Medicago truncatula</name>
    <name type="common">Barrel medic</name>
    <name type="synonym">Medicago tribuloides</name>
    <dbReference type="NCBI Taxonomy" id="3880"/>
    <lineage>
        <taxon>Eukaryota</taxon>
        <taxon>Viridiplantae</taxon>
        <taxon>Streptophyta</taxon>
        <taxon>Embryophyta</taxon>
        <taxon>Tracheophyta</taxon>
        <taxon>Spermatophyta</taxon>
        <taxon>Magnoliopsida</taxon>
        <taxon>eudicotyledons</taxon>
        <taxon>Gunneridae</taxon>
        <taxon>Pentapetalae</taxon>
        <taxon>rosids</taxon>
        <taxon>fabids</taxon>
        <taxon>Fabales</taxon>
        <taxon>Fabaceae</taxon>
        <taxon>Papilionoideae</taxon>
        <taxon>50 kb inversion clade</taxon>
        <taxon>NPAAA clade</taxon>
        <taxon>Hologalegina</taxon>
        <taxon>IRL clade</taxon>
        <taxon>Trifolieae</taxon>
        <taxon>Medicago</taxon>
    </lineage>
</organism>
<evidence type="ECO:0000313" key="8">
    <source>
        <dbReference type="EnsemblPlants" id="KEH26006"/>
    </source>
</evidence>
<keyword evidence="4" id="KW-0521">NADP</keyword>
<protein>
    <recommendedName>
        <fullName evidence="4">Fatty acyl-CoA reductase</fullName>
        <ecNumber evidence="4">1.2.1.84</ecNumber>
    </recommendedName>
</protein>
<dbReference type="GO" id="GO:0035336">
    <property type="term" value="P:long-chain fatty-acyl-CoA metabolic process"/>
    <property type="evidence" value="ECO:0000318"/>
    <property type="project" value="GO_Central"/>
</dbReference>
<evidence type="ECO:0000256" key="3">
    <source>
        <dbReference type="ARBA" id="ARBA00023098"/>
    </source>
</evidence>
<name>A0A072U9D1_MEDTR</name>
<comment type="catalytic activity">
    <reaction evidence="4">
        <text>a long-chain fatty acyl-CoA + 2 NADPH + 2 H(+) = a long-chain primary fatty alcohol + 2 NADP(+) + CoA</text>
        <dbReference type="Rhea" id="RHEA:52716"/>
        <dbReference type="ChEBI" id="CHEBI:15378"/>
        <dbReference type="ChEBI" id="CHEBI:57287"/>
        <dbReference type="ChEBI" id="CHEBI:57783"/>
        <dbReference type="ChEBI" id="CHEBI:58349"/>
        <dbReference type="ChEBI" id="CHEBI:77396"/>
        <dbReference type="ChEBI" id="CHEBI:83139"/>
        <dbReference type="EC" id="1.2.1.84"/>
    </reaction>
</comment>
<evidence type="ECO:0000259" key="5">
    <source>
        <dbReference type="Pfam" id="PF03015"/>
    </source>
</evidence>
<dbReference type="PANTHER" id="PTHR11011">
    <property type="entry name" value="MALE STERILITY PROTEIN 2-RELATED"/>
    <property type="match status" value="1"/>
</dbReference>
<evidence type="ECO:0000313" key="9">
    <source>
        <dbReference type="Proteomes" id="UP000002051"/>
    </source>
</evidence>
<dbReference type="eggNOG" id="KOG1221">
    <property type="taxonomic scope" value="Eukaryota"/>
</dbReference>
<keyword evidence="2 4" id="KW-0444">Lipid biosynthesis</keyword>
<dbReference type="InterPro" id="IPR013120">
    <property type="entry name" value="FAR_NAD-bd"/>
</dbReference>
<dbReference type="Gene3D" id="3.40.50.720">
    <property type="entry name" value="NAD(P)-binding Rossmann-like Domain"/>
    <property type="match status" value="1"/>
</dbReference>
<dbReference type="EMBL" id="CM001222">
    <property type="protein sequence ID" value="KEH26006.1"/>
    <property type="molecule type" value="Genomic_DNA"/>
</dbReference>